<organism evidence="1 2">
    <name type="scientific">Micavibrio aeruginosavorus (strain ARL-13)</name>
    <dbReference type="NCBI Taxonomy" id="856793"/>
    <lineage>
        <taxon>Bacteria</taxon>
        <taxon>Pseudomonadati</taxon>
        <taxon>Bdellovibrionota</taxon>
        <taxon>Bdellovibrionia</taxon>
        <taxon>Bdellovibrionales</taxon>
        <taxon>Pseudobdellovibrionaceae</taxon>
        <taxon>Micavibrio</taxon>
    </lineage>
</organism>
<dbReference type="KEGG" id="mai:MICA_1376"/>
<dbReference type="Proteomes" id="UP000009286">
    <property type="component" value="Chromosome"/>
</dbReference>
<accession>G2KM01</accession>
<evidence type="ECO:0000313" key="2">
    <source>
        <dbReference type="Proteomes" id="UP000009286"/>
    </source>
</evidence>
<sequence>MQTHNLIHHVRDYVVNLVFRKEQPEFRVIKKRDPIAGQRRQDQLEALCRTLFMKKELVASGRIQVLGLDAVKARMGRRWPGLRDVIYETCEYVIRKNVDPGDVFFRYQEKDFIILFENISGDESEAKMTMIASQIRGFLFDDYGIEDVDVHKDVSMLSCDDIRKGSFFGKTISNSFESRMTRKRRASVPIPPISNKNEIDLDFVNRVDVAVAFPNEAPDLPIIKKEVPVHAVRYMPVWDAFKGRLIAFMCVLDRDDGAQVVAAHQNYYMGRSASDVAALDRDILLSVIQWFENHAGGPHHFGIICPVHFSTVSGIENAEKYRVLCQRINADMRNYVLFMVMDVPVHMPSSGLSQIVSPLKVYGRVLCGNIPLSGLGADLSALRISGFDNIGIVAGMAGRGNTETDLLNIRSLVSRSKRHLINHTFVLDADAPETVAEAIKAGVRYIAGNAVHHCVQSPDDKLHFKTGTFFQIWNNHMKDHAQSH</sequence>
<protein>
    <submittedName>
        <fullName evidence="1">Uncharacterized protein</fullName>
    </submittedName>
</protein>
<name>G2KM01_MICAA</name>
<dbReference type="eggNOG" id="COG2199">
    <property type="taxonomic scope" value="Bacteria"/>
</dbReference>
<keyword evidence="2" id="KW-1185">Reference proteome</keyword>
<dbReference type="AlphaFoldDB" id="G2KM01"/>
<dbReference type="STRING" id="856793.MICA_1376"/>
<gene>
    <name evidence="1" type="ordered locus">MICA_1376</name>
</gene>
<dbReference type="HOGENOM" id="CLU_563614_0_0_5"/>
<dbReference type="EMBL" id="CP002382">
    <property type="protein sequence ID" value="AEP09697.1"/>
    <property type="molecule type" value="Genomic_DNA"/>
</dbReference>
<reference evidence="1 2" key="1">
    <citation type="journal article" date="2011" name="BMC Genomics">
        <title>Genomic insights into an obligate epibiotic bacterial predator: Micavibrio aeruginosavorus ARL-13.</title>
        <authorList>
            <person name="Wang Z."/>
            <person name="Kadouri D."/>
            <person name="Wu M."/>
        </authorList>
    </citation>
    <scope>NUCLEOTIDE SEQUENCE [LARGE SCALE GENOMIC DNA]</scope>
    <source>
        <strain evidence="1 2">ARL-13</strain>
    </source>
</reference>
<evidence type="ECO:0000313" key="1">
    <source>
        <dbReference type="EMBL" id="AEP09697.1"/>
    </source>
</evidence>
<proteinExistence type="predicted"/>